<dbReference type="InterPro" id="IPR036394">
    <property type="entry name" value="Ribosomal_uL22_sf"/>
</dbReference>
<dbReference type="GO" id="GO:0005840">
    <property type="term" value="C:ribosome"/>
    <property type="evidence" value="ECO:0007669"/>
    <property type="project" value="InterPro"/>
</dbReference>
<dbReference type="Proteomes" id="UP000070544">
    <property type="component" value="Unassembled WGS sequence"/>
</dbReference>
<protein>
    <recommendedName>
        <fullName evidence="3">Ribosomal protein L22</fullName>
    </recommendedName>
</protein>
<dbReference type="OrthoDB" id="416470at2759"/>
<dbReference type="GO" id="GO:0003735">
    <property type="term" value="F:structural constituent of ribosome"/>
    <property type="evidence" value="ECO:0007669"/>
    <property type="project" value="InterPro"/>
</dbReference>
<dbReference type="EMBL" id="KQ965731">
    <property type="protein sequence ID" value="KXS22033.1"/>
    <property type="molecule type" value="Genomic_DNA"/>
</dbReference>
<evidence type="ECO:0000313" key="1">
    <source>
        <dbReference type="EMBL" id="KXS22033.1"/>
    </source>
</evidence>
<dbReference type="AlphaFoldDB" id="A0A139AZP5"/>
<keyword evidence="2" id="KW-1185">Reference proteome</keyword>
<sequence length="289" mass="32415">MPTHTLRSLHFPAILSRLPSAIPIPSPVLASSRLRSISSLPTRTPSLPLPSSRPRFPSLSTPTALLFRRHIYFGGLAAKRKAAEKRNARLGIKEGISKRRRLPGKAGIKEKVVRFAEGKVPGLEEVEGKFVTFQKTYLHLSPKRFVGFRKRLVGLTLDQAVLQARWNQRRTGKMVEKFLWSAAQKAGNEGLDVKKLVVARTGLIVPAPLPKNYPIFGRGTYGAIPHAKTCLFQIVLAERDAVAVSPRLPPRAKNDEQARKMLKMKERLRGWMAPKLKPVVRKWTKAVYM</sequence>
<gene>
    <name evidence="1" type="ORF">M427DRAFT_50397</name>
</gene>
<reference evidence="1 2" key="1">
    <citation type="journal article" date="2015" name="Genome Biol. Evol.">
        <title>Phylogenomic analyses indicate that early fungi evolved digesting cell walls of algal ancestors of land plants.</title>
        <authorList>
            <person name="Chang Y."/>
            <person name="Wang S."/>
            <person name="Sekimoto S."/>
            <person name="Aerts A.L."/>
            <person name="Choi C."/>
            <person name="Clum A."/>
            <person name="LaButti K.M."/>
            <person name="Lindquist E.A."/>
            <person name="Yee Ngan C."/>
            <person name="Ohm R.A."/>
            <person name="Salamov A.A."/>
            <person name="Grigoriev I.V."/>
            <person name="Spatafora J.W."/>
            <person name="Berbee M.L."/>
        </authorList>
    </citation>
    <scope>NUCLEOTIDE SEQUENCE [LARGE SCALE GENOMIC DNA]</scope>
    <source>
        <strain evidence="1 2">JEL478</strain>
    </source>
</reference>
<proteinExistence type="predicted"/>
<dbReference type="GO" id="GO:0006412">
    <property type="term" value="P:translation"/>
    <property type="evidence" value="ECO:0007669"/>
    <property type="project" value="InterPro"/>
</dbReference>
<accession>A0A139AZP5</accession>
<dbReference type="SUPFAM" id="SSF54843">
    <property type="entry name" value="Ribosomal protein L22"/>
    <property type="match status" value="1"/>
</dbReference>
<dbReference type="Gene3D" id="3.90.470.10">
    <property type="entry name" value="Ribosomal protein L22/L17"/>
    <property type="match status" value="1"/>
</dbReference>
<evidence type="ECO:0000313" key="2">
    <source>
        <dbReference type="Proteomes" id="UP000070544"/>
    </source>
</evidence>
<organism evidence="1 2">
    <name type="scientific">Gonapodya prolifera (strain JEL478)</name>
    <name type="common">Monoblepharis prolifera</name>
    <dbReference type="NCBI Taxonomy" id="1344416"/>
    <lineage>
        <taxon>Eukaryota</taxon>
        <taxon>Fungi</taxon>
        <taxon>Fungi incertae sedis</taxon>
        <taxon>Chytridiomycota</taxon>
        <taxon>Chytridiomycota incertae sedis</taxon>
        <taxon>Monoblepharidomycetes</taxon>
        <taxon>Monoblepharidales</taxon>
        <taxon>Gonapodyaceae</taxon>
        <taxon>Gonapodya</taxon>
    </lineage>
</organism>
<name>A0A139AZP5_GONPJ</name>
<evidence type="ECO:0008006" key="3">
    <source>
        <dbReference type="Google" id="ProtNLM"/>
    </source>
</evidence>